<feature type="region of interest" description="Disordered" evidence="1">
    <location>
        <begin position="1"/>
        <end position="62"/>
    </location>
</feature>
<name>A0AAE1DZD4_9GAST</name>
<reference evidence="2" key="1">
    <citation type="journal article" date="2023" name="G3 (Bethesda)">
        <title>A reference genome for the long-term kleptoplast-retaining sea slug Elysia crispata morphotype clarki.</title>
        <authorList>
            <person name="Eastman K.E."/>
            <person name="Pendleton A.L."/>
            <person name="Shaikh M.A."/>
            <person name="Suttiyut T."/>
            <person name="Ogas R."/>
            <person name="Tomko P."/>
            <person name="Gavelis G."/>
            <person name="Widhalm J.R."/>
            <person name="Wisecaver J.H."/>
        </authorList>
    </citation>
    <scope>NUCLEOTIDE SEQUENCE</scope>
    <source>
        <strain evidence="2">ECLA1</strain>
    </source>
</reference>
<dbReference type="EMBL" id="JAWDGP010001753">
    <property type="protein sequence ID" value="KAK3788626.1"/>
    <property type="molecule type" value="Genomic_DNA"/>
</dbReference>
<dbReference type="Proteomes" id="UP001283361">
    <property type="component" value="Unassembled WGS sequence"/>
</dbReference>
<comment type="caution">
    <text evidence="2">The sequence shown here is derived from an EMBL/GenBank/DDBJ whole genome shotgun (WGS) entry which is preliminary data.</text>
</comment>
<proteinExistence type="predicted"/>
<keyword evidence="3" id="KW-1185">Reference proteome</keyword>
<organism evidence="2 3">
    <name type="scientific">Elysia crispata</name>
    <name type="common">lettuce slug</name>
    <dbReference type="NCBI Taxonomy" id="231223"/>
    <lineage>
        <taxon>Eukaryota</taxon>
        <taxon>Metazoa</taxon>
        <taxon>Spiralia</taxon>
        <taxon>Lophotrochozoa</taxon>
        <taxon>Mollusca</taxon>
        <taxon>Gastropoda</taxon>
        <taxon>Heterobranchia</taxon>
        <taxon>Euthyneura</taxon>
        <taxon>Panpulmonata</taxon>
        <taxon>Sacoglossa</taxon>
        <taxon>Placobranchoidea</taxon>
        <taxon>Plakobranchidae</taxon>
        <taxon>Elysia</taxon>
    </lineage>
</organism>
<gene>
    <name evidence="2" type="ORF">RRG08_031282</name>
</gene>
<feature type="compositionally biased region" description="Polar residues" evidence="1">
    <location>
        <begin position="1"/>
        <end position="20"/>
    </location>
</feature>
<sequence>MTESENNVSSKTPKHSNSVQKYGGAAGWLSASGTNETLGEKPIGTLGTGELELPPAGLSTGVERGRRGLLRTISPWDWPHSVAASENDHIRCCGRRLSLGEPIGSSEGAGTSRLSRPKVCSKAKNPILRVENKFLACY</sequence>
<accession>A0AAE1DZD4</accession>
<protein>
    <submittedName>
        <fullName evidence="2">Uncharacterized protein</fullName>
    </submittedName>
</protein>
<evidence type="ECO:0000313" key="2">
    <source>
        <dbReference type="EMBL" id="KAK3788626.1"/>
    </source>
</evidence>
<evidence type="ECO:0000313" key="3">
    <source>
        <dbReference type="Proteomes" id="UP001283361"/>
    </source>
</evidence>
<dbReference type="AlphaFoldDB" id="A0AAE1DZD4"/>
<evidence type="ECO:0000256" key="1">
    <source>
        <dbReference type="SAM" id="MobiDB-lite"/>
    </source>
</evidence>